<feature type="transmembrane region" description="Helical" evidence="8">
    <location>
        <begin position="428"/>
        <end position="451"/>
    </location>
</feature>
<dbReference type="Gene3D" id="3.30.2090.10">
    <property type="entry name" value="Multidrug efflux transporter AcrB TolC docking domain, DN and DC subdomains"/>
    <property type="match status" value="2"/>
</dbReference>
<protein>
    <submittedName>
        <fullName evidence="9">Efflux system protein</fullName>
    </submittedName>
</protein>
<dbReference type="InterPro" id="IPR001036">
    <property type="entry name" value="Acrflvin-R"/>
</dbReference>
<keyword evidence="10" id="KW-1185">Reference proteome</keyword>
<dbReference type="GO" id="GO:0042910">
    <property type="term" value="F:xenobiotic transmembrane transporter activity"/>
    <property type="evidence" value="ECO:0007669"/>
    <property type="project" value="TreeGrafter"/>
</dbReference>
<organism evidence="9 10">
    <name type="scientific">Acidocella aminolytica 101 = DSM 11237</name>
    <dbReference type="NCBI Taxonomy" id="1120923"/>
    <lineage>
        <taxon>Bacteria</taxon>
        <taxon>Pseudomonadati</taxon>
        <taxon>Pseudomonadota</taxon>
        <taxon>Alphaproteobacteria</taxon>
        <taxon>Acetobacterales</taxon>
        <taxon>Acidocellaceae</taxon>
        <taxon>Acidocella</taxon>
    </lineage>
</organism>
<evidence type="ECO:0000256" key="6">
    <source>
        <dbReference type="ARBA" id="ARBA00022989"/>
    </source>
</evidence>
<dbReference type="Gene3D" id="3.30.70.1440">
    <property type="entry name" value="Multidrug efflux transporter AcrB pore domain"/>
    <property type="match status" value="1"/>
</dbReference>
<dbReference type="AlphaFoldDB" id="A0A0D6PC22"/>
<dbReference type="Gene3D" id="1.20.1640.10">
    <property type="entry name" value="Multidrug efflux transporter AcrB transmembrane domain"/>
    <property type="match status" value="2"/>
</dbReference>
<feature type="transmembrane region" description="Helical" evidence="8">
    <location>
        <begin position="909"/>
        <end position="929"/>
    </location>
</feature>
<feature type="transmembrane region" description="Helical" evidence="8">
    <location>
        <begin position="849"/>
        <end position="869"/>
    </location>
</feature>
<feature type="transmembrane region" description="Helical" evidence="8">
    <location>
        <begin position="532"/>
        <end position="550"/>
    </location>
</feature>
<dbReference type="SUPFAM" id="SSF82866">
    <property type="entry name" value="Multidrug efflux transporter AcrB transmembrane domain"/>
    <property type="match status" value="2"/>
</dbReference>
<dbReference type="SUPFAM" id="SSF82714">
    <property type="entry name" value="Multidrug efflux transporter AcrB TolC docking domain, DN and DC subdomains"/>
    <property type="match status" value="2"/>
</dbReference>
<evidence type="ECO:0000256" key="1">
    <source>
        <dbReference type="ARBA" id="ARBA00004429"/>
    </source>
</evidence>
<dbReference type="RefSeq" id="WP_048877237.1">
    <property type="nucleotide sequence ID" value="NZ_BANC01000007.1"/>
</dbReference>
<gene>
    <name evidence="9" type="ORF">Aam_007_035</name>
</gene>
<proteinExistence type="predicted"/>
<comment type="subcellular location">
    <subcellularLocation>
        <location evidence="1">Cell inner membrane</location>
        <topology evidence="1">Multi-pass membrane protein</topology>
    </subcellularLocation>
</comment>
<keyword evidence="7 8" id="KW-0472">Membrane</keyword>
<evidence type="ECO:0000256" key="7">
    <source>
        <dbReference type="ARBA" id="ARBA00023136"/>
    </source>
</evidence>
<dbReference type="PANTHER" id="PTHR32063">
    <property type="match status" value="1"/>
</dbReference>
<dbReference type="FunFam" id="1.20.1640.10:FF:000001">
    <property type="entry name" value="Efflux pump membrane transporter"/>
    <property type="match status" value="1"/>
</dbReference>
<feature type="transmembrane region" description="Helical" evidence="8">
    <location>
        <begin position="950"/>
        <end position="973"/>
    </location>
</feature>
<feature type="transmembrane region" description="Helical" evidence="8">
    <location>
        <begin position="334"/>
        <end position="353"/>
    </location>
</feature>
<feature type="transmembrane region" description="Helical" evidence="8">
    <location>
        <begin position="386"/>
        <end position="407"/>
    </location>
</feature>
<evidence type="ECO:0000256" key="5">
    <source>
        <dbReference type="ARBA" id="ARBA00022692"/>
    </source>
</evidence>
<evidence type="ECO:0000256" key="3">
    <source>
        <dbReference type="ARBA" id="ARBA00022475"/>
    </source>
</evidence>
<evidence type="ECO:0000256" key="2">
    <source>
        <dbReference type="ARBA" id="ARBA00022448"/>
    </source>
</evidence>
<feature type="transmembrane region" description="Helical" evidence="8">
    <location>
        <begin position="463"/>
        <end position="485"/>
    </location>
</feature>
<dbReference type="PRINTS" id="PR00702">
    <property type="entry name" value="ACRIFLAVINRP"/>
</dbReference>
<dbReference type="STRING" id="1120923.SAMN02746095_01210"/>
<evidence type="ECO:0000313" key="10">
    <source>
        <dbReference type="Proteomes" id="UP000032668"/>
    </source>
</evidence>
<keyword evidence="5 8" id="KW-0812">Transmembrane</keyword>
<reference evidence="9 10" key="1">
    <citation type="submission" date="2012-11" db="EMBL/GenBank/DDBJ databases">
        <title>Whole genome sequence of Acidocella aminolytica 101 = DSM 11237.</title>
        <authorList>
            <person name="Azuma Y."/>
            <person name="Higashiura N."/>
            <person name="Hirakawa H."/>
            <person name="Matsushita K."/>
        </authorList>
    </citation>
    <scope>NUCLEOTIDE SEQUENCE [LARGE SCALE GENOMIC DNA]</scope>
    <source>
        <strain evidence="10">101 / DSM 11237</strain>
    </source>
</reference>
<accession>A0A0D6PC22</accession>
<keyword evidence="3" id="KW-1003">Cell membrane</keyword>
<sequence length="1019" mass="109027">MKRFTDLFISRPVLSIAVSVLILVLGLRAVISLPVQQFPETENATITVSTTYPGASPATIAGFITTPIEHAVAQVNGIDYMTSTSQIGVSTITINLILNYNPDQALTEISAQVNSVLNKLPSGAEQPVLTLAVGRDVDALYIGFRSSELNANQITDYITRVVQPQLQAVPGVQTAEILGGQDYAMRIWLKPDRLAAYGLTPTDVWNALAANDFISALGNTKGTMTQVTLDASTGLHTPEQFRQLIIKQQNNTIIRLRDVATVKLGADSYEQHVTFDNKPGVYVGIKVAPSANLLSVISGVKAKMPAIQANLPTGLTGQIVYDSTVFVNASIREVVDSLVEALLIVTLVVFAFLGTPRSVLIPVVAIPLSLIGAFAMMAAFGFSINLLTLLALVLAIGLVVDDAIIVVENVNRHLDLGESPIRAAREAAAELGGPIVAMTVVLIAVYVPIAFQSGLTGALFTEFALTLAGAVTISAIVALTLTPMLSSRFLKHVDRAQPNWEGKLINFIDATFAKVHRVYTRLLHASLETRKVTLTFAVIVLGSIYFLAAGSKSELAPVEDQGIVLFSATSAPDATTAQKAMWDTHLNASILKYPDVAHTFQIDVPGTDILGAVLKPWGERRPATLLQTLMQNDAYKVDAGQQVAAFPLPPLPGASGLPVQFVVKTTSSFNVLYPYSQELLEAALKSGKFIFLQSDLKIDQPETTVVIDRDKAAALGLNMRSIGAALGEALGGGYVNYFDLEGRSYKVIPQTERKARLNVSDLNNYYVLSANGINVPLSSIAKLENKVIPETINHFQQQNSATLQGVVAPGVSEADALNTLQKLAKQILPPDFAVDYGGQMRQFVQTSSAFIFTFAFALIIIFLALAALFNSFRDPLIILVSVPMSIAGALTFIYIGVGGLSLNIYTDVGLVTLMGLVSKHGILMTEVANEARMRGMAKREAIEYAANIRLRPILMTTAAMVVGVLPLIFASGAGAASRFAMGMVIATGLSIGTLFTLFVVPAVYMLLSGEHKSETNQPG</sequence>
<keyword evidence="4" id="KW-0997">Cell inner membrane</keyword>
<keyword evidence="6 8" id="KW-1133">Transmembrane helix</keyword>
<evidence type="ECO:0000313" key="9">
    <source>
        <dbReference type="EMBL" id="GAN78748.1"/>
    </source>
</evidence>
<keyword evidence="2" id="KW-0813">Transport</keyword>
<name>A0A0D6PC22_9PROT</name>
<dbReference type="Gene3D" id="3.30.70.1430">
    <property type="entry name" value="Multidrug efflux transporter AcrB pore domain"/>
    <property type="match status" value="2"/>
</dbReference>
<evidence type="ECO:0000256" key="4">
    <source>
        <dbReference type="ARBA" id="ARBA00022519"/>
    </source>
</evidence>
<dbReference type="EMBL" id="BANC01000007">
    <property type="protein sequence ID" value="GAN78748.1"/>
    <property type="molecule type" value="Genomic_DNA"/>
</dbReference>
<feature type="transmembrane region" description="Helical" evidence="8">
    <location>
        <begin position="979"/>
        <end position="1007"/>
    </location>
</feature>
<comment type="caution">
    <text evidence="9">The sequence shown here is derived from an EMBL/GenBank/DDBJ whole genome shotgun (WGS) entry which is preliminary data.</text>
</comment>
<feature type="transmembrane region" description="Helical" evidence="8">
    <location>
        <begin position="360"/>
        <end position="380"/>
    </location>
</feature>
<dbReference type="Pfam" id="PF00873">
    <property type="entry name" value="ACR_tran"/>
    <property type="match status" value="1"/>
</dbReference>
<evidence type="ECO:0000256" key="8">
    <source>
        <dbReference type="SAM" id="Phobius"/>
    </source>
</evidence>
<dbReference type="Gene3D" id="3.30.70.1320">
    <property type="entry name" value="Multidrug efflux transporter AcrB pore domain like"/>
    <property type="match status" value="1"/>
</dbReference>
<dbReference type="GO" id="GO:0005886">
    <property type="term" value="C:plasma membrane"/>
    <property type="evidence" value="ECO:0007669"/>
    <property type="project" value="UniProtKB-SubCell"/>
</dbReference>
<dbReference type="InterPro" id="IPR027463">
    <property type="entry name" value="AcrB_DN_DC_subdom"/>
</dbReference>
<dbReference type="Proteomes" id="UP000032668">
    <property type="component" value="Unassembled WGS sequence"/>
</dbReference>
<feature type="transmembrane region" description="Helical" evidence="8">
    <location>
        <begin position="876"/>
        <end position="897"/>
    </location>
</feature>
<dbReference type="OrthoDB" id="9806532at2"/>
<dbReference type="SUPFAM" id="SSF82693">
    <property type="entry name" value="Multidrug efflux transporter AcrB pore domain, PN1, PN2, PC1 and PC2 subdomains"/>
    <property type="match status" value="2"/>
</dbReference>
<dbReference type="PANTHER" id="PTHR32063:SF14">
    <property type="entry name" value="BLL4319 PROTEIN"/>
    <property type="match status" value="1"/>
</dbReference>